<evidence type="ECO:0000256" key="1">
    <source>
        <dbReference type="ARBA" id="ARBA00022741"/>
    </source>
</evidence>
<comment type="caution">
    <text evidence="7">The sequence shown here is derived from an EMBL/GenBank/DDBJ whole genome shotgun (WGS) entry which is preliminary data.</text>
</comment>
<name>A0A5B7JWN7_PORTR</name>
<feature type="region of interest" description="Actin-binding" evidence="5">
    <location>
        <begin position="33"/>
        <end position="55"/>
    </location>
</feature>
<evidence type="ECO:0000256" key="3">
    <source>
        <dbReference type="ARBA" id="ARBA00023123"/>
    </source>
</evidence>
<evidence type="ECO:0000256" key="2">
    <source>
        <dbReference type="ARBA" id="ARBA00022840"/>
    </source>
</evidence>
<evidence type="ECO:0000256" key="4">
    <source>
        <dbReference type="ARBA" id="ARBA00023175"/>
    </source>
</evidence>
<dbReference type="GO" id="GO:0003774">
    <property type="term" value="F:cytoskeletal motor activity"/>
    <property type="evidence" value="ECO:0007669"/>
    <property type="project" value="InterPro"/>
</dbReference>
<feature type="domain" description="Myosin motor" evidence="6">
    <location>
        <begin position="1"/>
        <end position="63"/>
    </location>
</feature>
<keyword evidence="8" id="KW-1185">Reference proteome</keyword>
<gene>
    <name evidence="7" type="primary">myo19_0</name>
    <name evidence="7" type="ORF">E2C01_094367</name>
</gene>
<dbReference type="InterPro" id="IPR001609">
    <property type="entry name" value="Myosin_head_motor_dom-like"/>
</dbReference>
<evidence type="ECO:0000313" key="8">
    <source>
        <dbReference type="Proteomes" id="UP000324222"/>
    </source>
</evidence>
<dbReference type="AlphaFoldDB" id="A0A5B7JWN7"/>
<evidence type="ECO:0000313" key="7">
    <source>
        <dbReference type="EMBL" id="MPC98975.1"/>
    </source>
</evidence>
<keyword evidence="5" id="KW-0009">Actin-binding</keyword>
<evidence type="ECO:0000256" key="5">
    <source>
        <dbReference type="PROSITE-ProRule" id="PRU00782"/>
    </source>
</evidence>
<dbReference type="GO" id="GO:0005524">
    <property type="term" value="F:ATP binding"/>
    <property type="evidence" value="ECO:0007669"/>
    <property type="project" value="UniProtKB-KW"/>
</dbReference>
<accession>A0A5B7JWN7</accession>
<proteinExistence type="inferred from homology"/>
<organism evidence="7 8">
    <name type="scientific">Portunus trituberculatus</name>
    <name type="common">Swimming crab</name>
    <name type="synonym">Neptunus trituberculatus</name>
    <dbReference type="NCBI Taxonomy" id="210409"/>
    <lineage>
        <taxon>Eukaryota</taxon>
        <taxon>Metazoa</taxon>
        <taxon>Ecdysozoa</taxon>
        <taxon>Arthropoda</taxon>
        <taxon>Crustacea</taxon>
        <taxon>Multicrustacea</taxon>
        <taxon>Malacostraca</taxon>
        <taxon>Eumalacostraca</taxon>
        <taxon>Eucarida</taxon>
        <taxon>Decapoda</taxon>
        <taxon>Pleocyemata</taxon>
        <taxon>Brachyura</taxon>
        <taxon>Eubrachyura</taxon>
        <taxon>Portunoidea</taxon>
        <taxon>Portunidae</taxon>
        <taxon>Portuninae</taxon>
        <taxon>Portunus</taxon>
    </lineage>
</organism>
<dbReference type="Gene3D" id="1.20.120.720">
    <property type="entry name" value="Myosin VI head, motor domain, U50 subdomain"/>
    <property type="match status" value="1"/>
</dbReference>
<keyword evidence="4" id="KW-0505">Motor protein</keyword>
<dbReference type="EMBL" id="VSRR010116447">
    <property type="protein sequence ID" value="MPC98975.1"/>
    <property type="molecule type" value="Genomic_DNA"/>
</dbReference>
<keyword evidence="3 5" id="KW-0518">Myosin</keyword>
<dbReference type="Proteomes" id="UP000324222">
    <property type="component" value="Unassembled WGS sequence"/>
</dbReference>
<dbReference type="PROSITE" id="PS51456">
    <property type="entry name" value="MYOSIN_MOTOR"/>
    <property type="match status" value="1"/>
</dbReference>
<dbReference type="Gene3D" id="3.40.850.10">
    <property type="entry name" value="Kinesin motor domain"/>
    <property type="match status" value="1"/>
</dbReference>
<keyword evidence="2" id="KW-0067">ATP-binding</keyword>
<dbReference type="InterPro" id="IPR036961">
    <property type="entry name" value="Kinesin_motor_dom_sf"/>
</dbReference>
<comment type="similarity">
    <text evidence="5">Belongs to the TRAFAC class myosin-kinesin ATPase superfamily. Myosin family.</text>
</comment>
<protein>
    <submittedName>
        <fullName evidence="7">Unconventional myosin-XIX</fullName>
    </submittedName>
</protein>
<comment type="caution">
    <text evidence="5">Lacks conserved residue(s) required for the propagation of feature annotation.</text>
</comment>
<dbReference type="GO" id="GO:0003779">
    <property type="term" value="F:actin binding"/>
    <property type="evidence" value="ECO:0007669"/>
    <property type="project" value="UniProtKB-KW"/>
</dbReference>
<dbReference type="OrthoDB" id="6108017at2759"/>
<evidence type="ECO:0000259" key="6">
    <source>
        <dbReference type="PROSITE" id="PS51456"/>
    </source>
</evidence>
<reference evidence="7 8" key="1">
    <citation type="submission" date="2019-05" db="EMBL/GenBank/DDBJ databases">
        <title>Another draft genome of Portunus trituberculatus and its Hox gene families provides insights of decapod evolution.</title>
        <authorList>
            <person name="Jeong J.-H."/>
            <person name="Song I."/>
            <person name="Kim S."/>
            <person name="Choi T."/>
            <person name="Kim D."/>
            <person name="Ryu S."/>
            <person name="Kim W."/>
        </authorList>
    </citation>
    <scope>NUCLEOTIDE SEQUENCE [LARGE SCALE GENOMIC DNA]</scope>
    <source>
        <tissue evidence="7">Muscle</tissue>
    </source>
</reference>
<sequence>MKELTSFFDNKDPEFGRRTTRKITTLAKFKFSLDSLMKMLSACDLHYVRCIKPSLRCLPGKCV</sequence>
<dbReference type="SUPFAM" id="SSF52540">
    <property type="entry name" value="P-loop containing nucleoside triphosphate hydrolases"/>
    <property type="match status" value="1"/>
</dbReference>
<dbReference type="GO" id="GO:0016459">
    <property type="term" value="C:myosin complex"/>
    <property type="evidence" value="ECO:0007669"/>
    <property type="project" value="UniProtKB-KW"/>
</dbReference>
<dbReference type="Gene3D" id="1.20.58.530">
    <property type="match status" value="1"/>
</dbReference>
<dbReference type="InterPro" id="IPR027417">
    <property type="entry name" value="P-loop_NTPase"/>
</dbReference>
<keyword evidence="1" id="KW-0547">Nucleotide-binding</keyword>